<accession>A0A814KB65</accession>
<dbReference type="Gene3D" id="2.40.50.140">
    <property type="entry name" value="Nucleic acid-binding proteins"/>
    <property type="match status" value="1"/>
</dbReference>
<keyword evidence="4" id="KW-0378">Hydrolase</keyword>
<dbReference type="Proteomes" id="UP000681722">
    <property type="component" value="Unassembled WGS sequence"/>
</dbReference>
<evidence type="ECO:0000313" key="9">
    <source>
        <dbReference type="EMBL" id="CAF1050076.1"/>
    </source>
</evidence>
<comment type="similarity">
    <text evidence="7">Belongs to the MCM family.</text>
</comment>
<dbReference type="PROSITE" id="PS00847">
    <property type="entry name" value="MCM_1"/>
    <property type="match status" value="1"/>
</dbReference>
<evidence type="ECO:0000256" key="1">
    <source>
        <dbReference type="ARBA" id="ARBA00012551"/>
    </source>
</evidence>
<dbReference type="EC" id="3.6.4.12" evidence="1"/>
<dbReference type="InterPro" id="IPR041562">
    <property type="entry name" value="MCM_lid"/>
</dbReference>
<dbReference type="InterPro" id="IPR001208">
    <property type="entry name" value="MCM_dom"/>
</dbReference>
<organism evidence="9 13">
    <name type="scientific">Didymodactylos carnosus</name>
    <dbReference type="NCBI Taxonomy" id="1234261"/>
    <lineage>
        <taxon>Eukaryota</taxon>
        <taxon>Metazoa</taxon>
        <taxon>Spiralia</taxon>
        <taxon>Gnathifera</taxon>
        <taxon>Rotifera</taxon>
        <taxon>Eurotatoria</taxon>
        <taxon>Bdelloidea</taxon>
        <taxon>Philodinida</taxon>
        <taxon>Philodinidae</taxon>
        <taxon>Didymodactylos</taxon>
    </lineage>
</organism>
<dbReference type="Proteomes" id="UP000663829">
    <property type="component" value="Unassembled WGS sequence"/>
</dbReference>
<dbReference type="EMBL" id="CAJOBC010004227">
    <property type="protein sequence ID" value="CAF3819714.1"/>
    <property type="molecule type" value="Genomic_DNA"/>
</dbReference>
<dbReference type="EMBL" id="CAJNOK010011394">
    <property type="protein sequence ID" value="CAF1139078.1"/>
    <property type="molecule type" value="Genomic_DNA"/>
</dbReference>
<keyword evidence="6 7" id="KW-0238">DNA-binding</keyword>
<dbReference type="InterPro" id="IPR033762">
    <property type="entry name" value="MCM_OB"/>
</dbReference>
<dbReference type="SUPFAM" id="SSF52540">
    <property type="entry name" value="P-loop containing nucleoside triphosphate hydrolases"/>
    <property type="match status" value="1"/>
</dbReference>
<dbReference type="GO" id="GO:0017116">
    <property type="term" value="F:single-stranded DNA helicase activity"/>
    <property type="evidence" value="ECO:0007669"/>
    <property type="project" value="TreeGrafter"/>
</dbReference>
<dbReference type="PANTHER" id="PTHR11630">
    <property type="entry name" value="DNA REPLICATION LICENSING FACTOR MCM FAMILY MEMBER"/>
    <property type="match status" value="1"/>
</dbReference>
<keyword evidence="13" id="KW-1185">Reference proteome</keyword>
<dbReference type="InterPro" id="IPR012340">
    <property type="entry name" value="NA-bd_OB-fold"/>
</dbReference>
<dbReference type="GO" id="GO:0005634">
    <property type="term" value="C:nucleus"/>
    <property type="evidence" value="ECO:0007669"/>
    <property type="project" value="UniProtKB-SubCell"/>
</dbReference>
<dbReference type="Gene3D" id="2.20.28.10">
    <property type="match status" value="1"/>
</dbReference>
<evidence type="ECO:0000313" key="10">
    <source>
        <dbReference type="EMBL" id="CAF1139078.1"/>
    </source>
</evidence>
<dbReference type="AlphaFoldDB" id="A0A814KB65"/>
<evidence type="ECO:0000313" key="13">
    <source>
        <dbReference type="Proteomes" id="UP000663829"/>
    </source>
</evidence>
<dbReference type="GO" id="GO:0005524">
    <property type="term" value="F:ATP binding"/>
    <property type="evidence" value="ECO:0007669"/>
    <property type="project" value="UniProtKB-KW"/>
</dbReference>
<comment type="caution">
    <text evidence="9">The sequence shown here is derived from an EMBL/GenBank/DDBJ whole genome shotgun (WGS) entry which is preliminary data.</text>
</comment>
<keyword evidence="4" id="KW-0347">Helicase</keyword>
<dbReference type="GO" id="GO:0016787">
    <property type="term" value="F:hydrolase activity"/>
    <property type="evidence" value="ECO:0007669"/>
    <property type="project" value="UniProtKB-KW"/>
</dbReference>
<dbReference type="Pfam" id="PF17207">
    <property type="entry name" value="MCM_OB"/>
    <property type="match status" value="1"/>
</dbReference>
<keyword evidence="3 7" id="KW-0547">Nucleotide-binding</keyword>
<dbReference type="InterPro" id="IPR003593">
    <property type="entry name" value="AAA+_ATPase"/>
</dbReference>
<gene>
    <name evidence="9" type="ORF">GPM918_LOCUS16236</name>
    <name evidence="10" type="ORF">OVA965_LOCUS21034</name>
    <name evidence="11" type="ORF">SRO942_LOCUS16236</name>
    <name evidence="12" type="ORF">TMI583_LOCUS21588</name>
</gene>
<dbReference type="SMART" id="SM00350">
    <property type="entry name" value="MCM"/>
    <property type="match status" value="1"/>
</dbReference>
<dbReference type="EMBL" id="CAJOBA010025598">
    <property type="protein sequence ID" value="CAF3931650.1"/>
    <property type="molecule type" value="Genomic_DNA"/>
</dbReference>
<dbReference type="OrthoDB" id="271325at2759"/>
<dbReference type="Pfam" id="PF17855">
    <property type="entry name" value="MCM_lid"/>
    <property type="match status" value="1"/>
</dbReference>
<evidence type="ECO:0000256" key="2">
    <source>
        <dbReference type="ARBA" id="ARBA00022705"/>
    </source>
</evidence>
<feature type="domain" description="MCM C-terminal AAA(+) ATPase" evidence="8">
    <location>
        <begin position="307"/>
        <end position="511"/>
    </location>
</feature>
<dbReference type="InterPro" id="IPR031327">
    <property type="entry name" value="MCM"/>
</dbReference>
<name>A0A814KB65_9BILA</name>
<dbReference type="InterPro" id="IPR027417">
    <property type="entry name" value="P-loop_NTPase"/>
</dbReference>
<dbReference type="GO" id="GO:0003697">
    <property type="term" value="F:single-stranded DNA binding"/>
    <property type="evidence" value="ECO:0007669"/>
    <property type="project" value="TreeGrafter"/>
</dbReference>
<dbReference type="Proteomes" id="UP000677228">
    <property type="component" value="Unassembled WGS sequence"/>
</dbReference>
<proteinExistence type="inferred from homology"/>
<protein>
    <recommendedName>
        <fullName evidence="1">DNA helicase</fullName>
        <ecNumber evidence="1">3.6.4.12</ecNumber>
    </recommendedName>
</protein>
<evidence type="ECO:0000256" key="3">
    <source>
        <dbReference type="ARBA" id="ARBA00022741"/>
    </source>
</evidence>
<dbReference type="PRINTS" id="PR01657">
    <property type="entry name" value="MCMFAMILY"/>
</dbReference>
<dbReference type="GO" id="GO:0000724">
    <property type="term" value="P:double-strand break repair via homologous recombination"/>
    <property type="evidence" value="ECO:0007669"/>
    <property type="project" value="TreeGrafter"/>
</dbReference>
<evidence type="ECO:0000256" key="5">
    <source>
        <dbReference type="ARBA" id="ARBA00022840"/>
    </source>
</evidence>
<evidence type="ECO:0000256" key="6">
    <source>
        <dbReference type="ARBA" id="ARBA00023125"/>
    </source>
</evidence>
<dbReference type="Pfam" id="PF00493">
    <property type="entry name" value="MCM"/>
    <property type="match status" value="1"/>
</dbReference>
<evidence type="ECO:0000313" key="11">
    <source>
        <dbReference type="EMBL" id="CAF3819714.1"/>
    </source>
</evidence>
<dbReference type="PANTHER" id="PTHR11630:SF48">
    <property type="entry name" value="DNA HELICASE MCM9"/>
    <property type="match status" value="1"/>
</dbReference>
<reference evidence="9" key="1">
    <citation type="submission" date="2021-02" db="EMBL/GenBank/DDBJ databases">
        <authorList>
            <person name="Nowell W R."/>
        </authorList>
    </citation>
    <scope>NUCLEOTIDE SEQUENCE</scope>
</reference>
<dbReference type="SUPFAM" id="SSF50249">
    <property type="entry name" value="Nucleic acid-binding proteins"/>
    <property type="match status" value="1"/>
</dbReference>
<dbReference type="SMART" id="SM00382">
    <property type="entry name" value="AAA"/>
    <property type="match status" value="1"/>
</dbReference>
<evidence type="ECO:0000313" key="12">
    <source>
        <dbReference type="EMBL" id="CAF3931650.1"/>
    </source>
</evidence>
<dbReference type="EMBL" id="CAJNOQ010004227">
    <property type="protein sequence ID" value="CAF1050076.1"/>
    <property type="molecule type" value="Genomic_DNA"/>
</dbReference>
<keyword evidence="2" id="KW-0235">DNA replication</keyword>
<sequence length="933" mass="104453">MASSIPYALDLCKDFFRTHYKDDILNLMKTIDSTTKVKSLPLNYHRLVQYNISLAELLFGRIAKYFFEKLNHALKLVVLELASLNDKEQEELSDGYSTKYDGILFKVKIYNLPWGNTGLVRYKIPNSQDRGMFICFCGTVIRVGSVFVFDATRSFQCEECRSIVSVEKEISTQNVVIKPKHCSMPDCQSTKFKQLKDAESANRYDYREIKVQESLQRMTSNNLPRSFSVTLEHDLVESCKPGDDVAVYGFVQDRWQSSHPGSRGNSSLYLEANNVVVLNAQSTNLSPLAYEQFEAYWANNVRTPLSARNKILASICPQLYGLYLIKLAIGLVLAGGVACSDQDHGIRVRRHSHLLLVGDPGTGKSLFLKYIAKMMPRAVLTTGIGSTSAGLTAVAVRDGPDWVLEAGALVLADEGICCIDEFNTMREHDKTCILEAMEQQTLSIAKGGMCMKLQTRCSIVAGCNPKGLYDKNDPITINVALSSPLLSRFDLILMMLDVENKDWDNVAATYILEGIDLLGHGSTSNPWSITKMRDYFICIKPLEPEMSSNASIIITNYYTLARKAAEETNRRVTVRQLESTVRLAQAHAKLMFRKTVDVIDAIIAVVLMEASLNGCGQLFNGELNTLHTAFSSQPELEYQNLVSLVLNWLGLTELRDLELRRIDEEYDFIDNWTEDVIDQQNKSCTISKKQSSSTPSLIDTSQLKMNSTGGFKMPSSHSTYISSPSNLLSTQINQLKHFDLIRQGGGVKKDTLPSMISSTMTTTISADKLSSTTSLSDNDKNFISTPHDIVSLKLDFPISPIVEHNIMSKVVSSQSIIPKTRTNKNDLVLQHSVSPRDEQINSPEPKRQRTTTIAPATKLKLDFFRKEEKEVKNESFLIQKDDINTDSISTTLVQYEQENIETLLTVAAVQPQLDVKLSTIGDLNEEDFDLNFL</sequence>
<keyword evidence="5 7" id="KW-0067">ATP-binding</keyword>
<dbReference type="InterPro" id="IPR018525">
    <property type="entry name" value="MCM_CS"/>
</dbReference>
<dbReference type="Gene3D" id="3.40.50.300">
    <property type="entry name" value="P-loop containing nucleotide triphosphate hydrolases"/>
    <property type="match status" value="1"/>
</dbReference>
<evidence type="ECO:0000256" key="7">
    <source>
        <dbReference type="RuleBase" id="RU004070"/>
    </source>
</evidence>
<dbReference type="Proteomes" id="UP000682733">
    <property type="component" value="Unassembled WGS sequence"/>
</dbReference>
<evidence type="ECO:0000256" key="4">
    <source>
        <dbReference type="ARBA" id="ARBA00022806"/>
    </source>
</evidence>
<evidence type="ECO:0000259" key="8">
    <source>
        <dbReference type="PROSITE" id="PS50051"/>
    </source>
</evidence>
<dbReference type="GO" id="GO:0006260">
    <property type="term" value="P:DNA replication"/>
    <property type="evidence" value="ECO:0007669"/>
    <property type="project" value="InterPro"/>
</dbReference>
<dbReference type="GO" id="GO:0042555">
    <property type="term" value="C:MCM complex"/>
    <property type="evidence" value="ECO:0007669"/>
    <property type="project" value="TreeGrafter"/>
</dbReference>
<dbReference type="PROSITE" id="PS50051">
    <property type="entry name" value="MCM_2"/>
    <property type="match status" value="1"/>
</dbReference>